<gene>
    <name evidence="2" type="ORF">FHX42_003267</name>
</gene>
<evidence type="ECO:0000313" key="3">
    <source>
        <dbReference type="Proteomes" id="UP000569329"/>
    </source>
</evidence>
<dbReference type="RefSeq" id="WP_182545145.1">
    <property type="nucleotide sequence ID" value="NZ_JACGWZ010000004.1"/>
</dbReference>
<sequence length="129" mass="13845">MSTDTDSLVRFGRNEHGHISVHVPETHRPVLDLLRDLPTRLRPEILEHARHPTGEEWDTGGNGYGIIIDSSGVTVEDEVFDITLATLPTETSSPSSRATSPNSTVGAPKTAPPITEALLAQDGSRTPAT</sequence>
<keyword evidence="3" id="KW-1185">Reference proteome</keyword>
<comment type="caution">
    <text evidence="2">The sequence shown here is derived from an EMBL/GenBank/DDBJ whole genome shotgun (WGS) entry which is preliminary data.</text>
</comment>
<accession>A0A839E3D5</accession>
<dbReference type="Proteomes" id="UP000569329">
    <property type="component" value="Unassembled WGS sequence"/>
</dbReference>
<dbReference type="EMBL" id="JACGWZ010000004">
    <property type="protein sequence ID" value="MBA8825901.1"/>
    <property type="molecule type" value="Genomic_DNA"/>
</dbReference>
<organism evidence="2 3">
    <name type="scientific">Halosaccharopolyspora lacisalsi</name>
    <dbReference type="NCBI Taxonomy" id="1000566"/>
    <lineage>
        <taxon>Bacteria</taxon>
        <taxon>Bacillati</taxon>
        <taxon>Actinomycetota</taxon>
        <taxon>Actinomycetes</taxon>
        <taxon>Pseudonocardiales</taxon>
        <taxon>Pseudonocardiaceae</taxon>
        <taxon>Halosaccharopolyspora</taxon>
    </lineage>
</organism>
<name>A0A839E3D5_9PSEU</name>
<evidence type="ECO:0000256" key="1">
    <source>
        <dbReference type="SAM" id="MobiDB-lite"/>
    </source>
</evidence>
<dbReference type="AlphaFoldDB" id="A0A839E3D5"/>
<protein>
    <submittedName>
        <fullName evidence="2">Uncharacterized protein</fullName>
    </submittedName>
</protein>
<proteinExistence type="predicted"/>
<feature type="compositionally biased region" description="Low complexity" evidence="1">
    <location>
        <begin position="88"/>
        <end position="104"/>
    </location>
</feature>
<feature type="region of interest" description="Disordered" evidence="1">
    <location>
        <begin position="86"/>
        <end position="129"/>
    </location>
</feature>
<reference evidence="2 3" key="1">
    <citation type="submission" date="2020-07" db="EMBL/GenBank/DDBJ databases">
        <title>Sequencing the genomes of 1000 actinobacteria strains.</title>
        <authorList>
            <person name="Klenk H.-P."/>
        </authorList>
    </citation>
    <scope>NUCLEOTIDE SEQUENCE [LARGE SCALE GENOMIC DNA]</scope>
    <source>
        <strain evidence="2 3">DSM 45975</strain>
    </source>
</reference>
<evidence type="ECO:0000313" key="2">
    <source>
        <dbReference type="EMBL" id="MBA8825901.1"/>
    </source>
</evidence>